<dbReference type="EMBL" id="CP055153">
    <property type="protein sequence ID" value="QMU28839.1"/>
    <property type="molecule type" value="Genomic_DNA"/>
</dbReference>
<accession>A0A7L7L8W4</accession>
<organism evidence="1 2">
    <name type="scientific">Adhaeribacter radiodurans</name>
    <dbReference type="NCBI Taxonomy" id="2745197"/>
    <lineage>
        <taxon>Bacteria</taxon>
        <taxon>Pseudomonadati</taxon>
        <taxon>Bacteroidota</taxon>
        <taxon>Cytophagia</taxon>
        <taxon>Cytophagales</taxon>
        <taxon>Hymenobacteraceae</taxon>
        <taxon>Adhaeribacter</taxon>
    </lineage>
</organism>
<dbReference type="Gene3D" id="3.30.70.100">
    <property type="match status" value="1"/>
</dbReference>
<dbReference type="KEGG" id="add:HUW48_12680"/>
<protein>
    <submittedName>
        <fullName evidence="1">Dabb family protein</fullName>
    </submittedName>
</protein>
<keyword evidence="2" id="KW-1185">Reference proteome</keyword>
<name>A0A7L7L8W4_9BACT</name>
<reference evidence="1 2" key="2">
    <citation type="submission" date="2020-08" db="EMBL/GenBank/DDBJ databases">
        <title>Adhaeribacter dokdonensis sp. nov., isolated from the rhizosphere of Elymus tsukushiensis, a plant native to the Dokdo Islands, Republic of Korea.</title>
        <authorList>
            <person name="Ghim S.Y."/>
        </authorList>
    </citation>
    <scope>NUCLEOTIDE SEQUENCE [LARGE SCALE GENOMIC DNA]</scope>
    <source>
        <strain evidence="1 2">KUDC8001</strain>
    </source>
</reference>
<reference evidence="1 2" key="1">
    <citation type="submission" date="2020-06" db="EMBL/GenBank/DDBJ databases">
        <authorList>
            <person name="Hwang Y.J."/>
        </authorList>
    </citation>
    <scope>NUCLEOTIDE SEQUENCE [LARGE SCALE GENOMIC DNA]</scope>
    <source>
        <strain evidence="1 2">KUDC8001</strain>
    </source>
</reference>
<sequence>MQKATMYFLNLKSQVPQILKIESCPDASLVQKQGKYTHYFVVTVKDQPD</sequence>
<evidence type="ECO:0000313" key="1">
    <source>
        <dbReference type="EMBL" id="QMU28839.1"/>
    </source>
</evidence>
<dbReference type="RefSeq" id="WP_182416020.1">
    <property type="nucleotide sequence ID" value="NZ_CP055153.1"/>
</dbReference>
<dbReference type="AlphaFoldDB" id="A0A7L7L8W4"/>
<gene>
    <name evidence="1" type="ORF">HUW48_12680</name>
</gene>
<evidence type="ECO:0000313" key="2">
    <source>
        <dbReference type="Proteomes" id="UP000514509"/>
    </source>
</evidence>
<dbReference type="Proteomes" id="UP000514509">
    <property type="component" value="Chromosome"/>
</dbReference>
<proteinExistence type="predicted"/>